<dbReference type="KEGG" id="spaa:SPAPADRAFT_132521"/>
<accession>G3AF70</accession>
<dbReference type="Proteomes" id="UP000000709">
    <property type="component" value="Unassembled WGS sequence"/>
</dbReference>
<dbReference type="STRING" id="619300.G3AF70"/>
<proteinExistence type="inferred from homology"/>
<dbReference type="InParanoid" id="G3AF70"/>
<evidence type="ECO:0000256" key="2">
    <source>
        <dbReference type="ARBA" id="ARBA00022676"/>
    </source>
</evidence>
<keyword evidence="6" id="KW-1185">Reference proteome</keyword>
<feature type="transmembrane region" description="Helical" evidence="4">
    <location>
        <begin position="37"/>
        <end position="61"/>
    </location>
</feature>
<keyword evidence="2" id="KW-0328">Glycosyltransferase</keyword>
<keyword evidence="4" id="KW-1133">Transmembrane helix</keyword>
<protein>
    <recommendedName>
        <fullName evidence="7">Alpha-1,6-mannosyltransferase</fullName>
    </recommendedName>
</protein>
<dbReference type="Gene3D" id="3.90.550.10">
    <property type="entry name" value="Spore Coat Polysaccharide Biosynthesis Protein SpsA, Chain A"/>
    <property type="match status" value="1"/>
</dbReference>
<keyword evidence="3" id="KW-0808">Transferase</keyword>
<dbReference type="PANTHER" id="PTHR31306:SF10">
    <property type="entry name" value="ALPHA-1,6-MANNOSYLTRANSFERASE MNN11-RELATED"/>
    <property type="match status" value="1"/>
</dbReference>
<keyword evidence="4" id="KW-0472">Membrane</keyword>
<gene>
    <name evidence="5" type="ORF">SPAPADRAFT_132521</name>
</gene>
<evidence type="ECO:0000256" key="4">
    <source>
        <dbReference type="SAM" id="Phobius"/>
    </source>
</evidence>
<dbReference type="GeneID" id="18869666"/>
<evidence type="ECO:0000256" key="3">
    <source>
        <dbReference type="ARBA" id="ARBA00022679"/>
    </source>
</evidence>
<evidence type="ECO:0000256" key="1">
    <source>
        <dbReference type="ARBA" id="ARBA00005664"/>
    </source>
</evidence>
<dbReference type="eggNOG" id="KOG4748">
    <property type="taxonomic scope" value="Eukaryota"/>
</dbReference>
<keyword evidence="4" id="KW-0812">Transmembrane</keyword>
<dbReference type="OrthoDB" id="205108at2759"/>
<evidence type="ECO:0000313" key="6">
    <source>
        <dbReference type="Proteomes" id="UP000000709"/>
    </source>
</evidence>
<comment type="similarity">
    <text evidence="1">Belongs to the glycosyltransferase 34 family.</text>
</comment>
<evidence type="ECO:0008006" key="7">
    <source>
        <dbReference type="Google" id="ProtNLM"/>
    </source>
</evidence>
<reference evidence="5 6" key="1">
    <citation type="journal article" date="2011" name="Proc. Natl. Acad. Sci. U.S.A.">
        <title>Comparative genomics of xylose-fermenting fungi for enhanced biofuel production.</title>
        <authorList>
            <person name="Wohlbach D.J."/>
            <person name="Kuo A."/>
            <person name="Sato T.K."/>
            <person name="Potts K.M."/>
            <person name="Salamov A.A."/>
            <person name="LaButti K.M."/>
            <person name="Sun H."/>
            <person name="Clum A."/>
            <person name="Pangilinan J.L."/>
            <person name="Lindquist E.A."/>
            <person name="Lucas S."/>
            <person name="Lapidus A."/>
            <person name="Jin M."/>
            <person name="Gunawan C."/>
            <person name="Balan V."/>
            <person name="Dale B.E."/>
            <person name="Jeffries T.W."/>
            <person name="Zinkel R."/>
            <person name="Barry K.W."/>
            <person name="Grigoriev I.V."/>
            <person name="Gasch A.P."/>
        </authorList>
    </citation>
    <scope>NUCLEOTIDE SEQUENCE [LARGE SCALE GENOMIC DNA]</scope>
    <source>
        <strain evidence="6">NRRL Y-27907 / 11-Y1</strain>
    </source>
</reference>
<dbReference type="GO" id="GO:0000009">
    <property type="term" value="F:alpha-1,6-mannosyltransferase activity"/>
    <property type="evidence" value="ECO:0007669"/>
    <property type="project" value="TreeGrafter"/>
</dbReference>
<dbReference type="InterPro" id="IPR008630">
    <property type="entry name" value="Glyco_trans_34"/>
</dbReference>
<organism evidence="6">
    <name type="scientific">Spathaspora passalidarum (strain NRRL Y-27907 / 11-Y1)</name>
    <dbReference type="NCBI Taxonomy" id="619300"/>
    <lineage>
        <taxon>Eukaryota</taxon>
        <taxon>Fungi</taxon>
        <taxon>Dikarya</taxon>
        <taxon>Ascomycota</taxon>
        <taxon>Saccharomycotina</taxon>
        <taxon>Pichiomycetes</taxon>
        <taxon>Debaryomycetaceae</taxon>
        <taxon>Spathaspora</taxon>
    </lineage>
</organism>
<dbReference type="GO" id="GO:0000136">
    <property type="term" value="C:mannan polymerase complex"/>
    <property type="evidence" value="ECO:0007669"/>
    <property type="project" value="TreeGrafter"/>
</dbReference>
<name>G3AF70_SPAPN</name>
<sequence>MFGQTGGSKFKPRQRQKSILPLPATFNRIHTLQRKNIPWIALLILFMWYFFNPFGVIAGMFRSATPNSYPPPHPLTSHNVIETNSRFIYPALELSPYLKGLPLDRIMKVSRVRDSNFPEIEKTLIKSLNSLDDPDVETQRAKEEAENAVSDVSKAINSFKNQDKVVFKPKNPDDYPQVIIVTAVDYERYSLDGMTKLIQNRVDYAHFQNYGTFVRYSQEFLPQLNAQSFLQTREKAKWVRIYCMQAARFAFPKAKWFWFVDQDSLIMDMDINIEQYMLNDDALDPIMMREQPLVPPSGAIKTYKNVRANSIKLIVTQSESMIETTSFVLRNDHVAKSILEIWGNQLYLNYQSFPYGPDSAITHILQWHPFILSKTTIVPAKTIAAAHNFKKKEDSKFTYSEGDFVVQWGDCKAPACEQILNQYDMLVKKPSK</sequence>
<dbReference type="InterPro" id="IPR029044">
    <property type="entry name" value="Nucleotide-diphossugar_trans"/>
</dbReference>
<dbReference type="AlphaFoldDB" id="G3AF70"/>
<dbReference type="HOGENOM" id="CLU_021434_1_0_1"/>
<dbReference type="EMBL" id="GL996499">
    <property type="protein sequence ID" value="EGW34859.1"/>
    <property type="molecule type" value="Genomic_DNA"/>
</dbReference>
<dbReference type="GO" id="GO:0006487">
    <property type="term" value="P:protein N-linked glycosylation"/>
    <property type="evidence" value="ECO:0007669"/>
    <property type="project" value="TreeGrafter"/>
</dbReference>
<dbReference type="OMA" id="VENACNQ"/>
<dbReference type="PANTHER" id="PTHR31306">
    <property type="entry name" value="ALPHA-1,6-MANNOSYLTRANSFERASE MNN11-RELATED"/>
    <property type="match status" value="1"/>
</dbReference>
<dbReference type="RefSeq" id="XP_007372271.1">
    <property type="nucleotide sequence ID" value="XM_007372209.1"/>
</dbReference>
<dbReference type="Pfam" id="PF05637">
    <property type="entry name" value="Glyco_transf_34"/>
    <property type="match status" value="1"/>
</dbReference>
<dbReference type="FunCoup" id="G3AF70">
    <property type="interactions" value="109"/>
</dbReference>
<evidence type="ECO:0000313" key="5">
    <source>
        <dbReference type="EMBL" id="EGW34859.1"/>
    </source>
</evidence>